<name>A0A5C5ZQE2_9BACT</name>
<organism evidence="2 3">
    <name type="scientific">Pseudobythopirellula maris</name>
    <dbReference type="NCBI Taxonomy" id="2527991"/>
    <lineage>
        <taxon>Bacteria</taxon>
        <taxon>Pseudomonadati</taxon>
        <taxon>Planctomycetota</taxon>
        <taxon>Planctomycetia</taxon>
        <taxon>Pirellulales</taxon>
        <taxon>Lacipirellulaceae</taxon>
        <taxon>Pseudobythopirellula</taxon>
    </lineage>
</organism>
<dbReference type="EMBL" id="SJPQ01000001">
    <property type="protein sequence ID" value="TWT89752.1"/>
    <property type="molecule type" value="Genomic_DNA"/>
</dbReference>
<evidence type="ECO:0000313" key="3">
    <source>
        <dbReference type="Proteomes" id="UP000315440"/>
    </source>
</evidence>
<gene>
    <name evidence="2" type="ORF">Mal64_01310</name>
</gene>
<feature type="transmembrane region" description="Helical" evidence="1">
    <location>
        <begin position="44"/>
        <end position="67"/>
    </location>
</feature>
<comment type="caution">
    <text evidence="2">The sequence shown here is derived from an EMBL/GenBank/DDBJ whole genome shotgun (WGS) entry which is preliminary data.</text>
</comment>
<keyword evidence="1" id="KW-0812">Transmembrane</keyword>
<keyword evidence="3" id="KW-1185">Reference proteome</keyword>
<evidence type="ECO:0000256" key="1">
    <source>
        <dbReference type="SAM" id="Phobius"/>
    </source>
</evidence>
<reference evidence="2 3" key="1">
    <citation type="submission" date="2019-02" db="EMBL/GenBank/DDBJ databases">
        <title>Deep-cultivation of Planctomycetes and their phenomic and genomic characterization uncovers novel biology.</title>
        <authorList>
            <person name="Wiegand S."/>
            <person name="Jogler M."/>
            <person name="Boedeker C."/>
            <person name="Pinto D."/>
            <person name="Vollmers J."/>
            <person name="Rivas-Marin E."/>
            <person name="Kohn T."/>
            <person name="Peeters S.H."/>
            <person name="Heuer A."/>
            <person name="Rast P."/>
            <person name="Oberbeckmann S."/>
            <person name="Bunk B."/>
            <person name="Jeske O."/>
            <person name="Meyerdierks A."/>
            <person name="Storesund J.E."/>
            <person name="Kallscheuer N."/>
            <person name="Luecker S."/>
            <person name="Lage O.M."/>
            <person name="Pohl T."/>
            <person name="Merkel B.J."/>
            <person name="Hornburger P."/>
            <person name="Mueller R.-W."/>
            <person name="Bruemmer F."/>
            <person name="Labrenz M."/>
            <person name="Spormann A.M."/>
            <person name="Op Den Camp H."/>
            <person name="Overmann J."/>
            <person name="Amann R."/>
            <person name="Jetten M.S.M."/>
            <person name="Mascher T."/>
            <person name="Medema M.H."/>
            <person name="Devos D.P."/>
            <person name="Kaster A.-K."/>
            <person name="Ovreas L."/>
            <person name="Rohde M."/>
            <person name="Galperin M.Y."/>
            <person name="Jogler C."/>
        </authorList>
    </citation>
    <scope>NUCLEOTIDE SEQUENCE [LARGE SCALE GENOMIC DNA]</scope>
    <source>
        <strain evidence="2 3">Mal64</strain>
    </source>
</reference>
<keyword evidence="1" id="KW-1133">Transmembrane helix</keyword>
<dbReference type="AlphaFoldDB" id="A0A5C5ZQE2"/>
<feature type="transmembrane region" description="Helical" evidence="1">
    <location>
        <begin position="12"/>
        <end position="32"/>
    </location>
</feature>
<protein>
    <submittedName>
        <fullName evidence="2">VanZ like family protein</fullName>
    </submittedName>
</protein>
<accession>A0A5C5ZQE2</accession>
<proteinExistence type="predicted"/>
<evidence type="ECO:0000313" key="2">
    <source>
        <dbReference type="EMBL" id="TWT89752.1"/>
    </source>
</evidence>
<keyword evidence="1" id="KW-0472">Membrane</keyword>
<sequence length="204" mass="22036">MLFSRTASMSDVLINALGIAAGYLAASRWRTVLISLAPLWRRKWALAAVTLIAWGAAIAMIIALLCMDWETVLTDRSMALKRLNGFWEPPFASLYWLSELEALSNILSKSAMWAALGALPAIAVRLGSTSRTHHRAADVAAILLLSSIGVGVECLQAWLPPHVPSLTDCLLYATGSWVGVTIVRYCWPAGLQPSGDSARFNVGV</sequence>
<dbReference type="Proteomes" id="UP000315440">
    <property type="component" value="Unassembled WGS sequence"/>
</dbReference>